<dbReference type="GO" id="GO:0051301">
    <property type="term" value="P:cell division"/>
    <property type="evidence" value="ECO:0007669"/>
    <property type="project" value="UniProtKB-KW"/>
</dbReference>
<dbReference type="PANTHER" id="PTHR10177">
    <property type="entry name" value="CYCLINS"/>
    <property type="match status" value="1"/>
</dbReference>
<sequence>MARAVNKENVPGVALGPPAKGLAAAKDAAARIDTAKDDAAGRTKTRKRPIADVDADAGAGAEQLVGRAKAAIRRRCAEMGIRKYASLASMSATHAGTAGCKGAGAALRRPPGLEARTEPSSEATVVVLSSDEDEGEDEDDHGEEVRREEAGLESQLTIVAPSSPVRPAERTDSEAGNETVVDPECTVLDECAAADPKFAALNECAVVDPERTVLGECAAVDPKLAVLDEYAQEEEEEEEEEEDCGGLYDDELVCGECTPEAYAELSEWLCGIEERHGAGLEGGLARHPELSGRMRPILVDWLMEVAADYRMHRQTLHLAVQFLDRFLARTPLQVGPGMLQCYGTACLSIAMKAEEQRAPPLAELTDFSKDAFSRDQLRQAEVDVLVALDWHLAVPTVHEFLCLMFQRAALLHPDLFADPAAPRAARADPCPATTPRRFDARQFTAACDHADALLHFQGALRFRASVVAAACFYLGTAPRSLDGAAFARCTGLAFTAVWPAVLLAKRLRAALRPAAAGQLCAQPCCAPADRFAAHLRRIRPAELWAFQPHHAHMLAEFEAHLASR</sequence>
<dbReference type="InterPro" id="IPR006671">
    <property type="entry name" value="Cyclin_N"/>
</dbReference>
<dbReference type="InterPro" id="IPR048258">
    <property type="entry name" value="Cyclins_cyclin-box"/>
</dbReference>
<dbReference type="Proteomes" id="UP001140217">
    <property type="component" value="Unassembled WGS sequence"/>
</dbReference>
<keyword evidence="1" id="KW-0132">Cell division</keyword>
<dbReference type="InterPro" id="IPR039361">
    <property type="entry name" value="Cyclin"/>
</dbReference>
<keyword evidence="2 4" id="KW-0195">Cyclin</keyword>
<dbReference type="AlphaFoldDB" id="A0A9W8LF64"/>
<accession>A0A9W8LF64</accession>
<keyword evidence="8" id="KW-1185">Reference proteome</keyword>
<evidence type="ECO:0000256" key="3">
    <source>
        <dbReference type="ARBA" id="ARBA00023306"/>
    </source>
</evidence>
<evidence type="ECO:0000313" key="8">
    <source>
        <dbReference type="Proteomes" id="UP001140217"/>
    </source>
</evidence>
<evidence type="ECO:0000256" key="1">
    <source>
        <dbReference type="ARBA" id="ARBA00022618"/>
    </source>
</evidence>
<dbReference type="Gene3D" id="1.10.472.10">
    <property type="entry name" value="Cyclin-like"/>
    <property type="match status" value="2"/>
</dbReference>
<protein>
    <submittedName>
        <fullName evidence="7">G1/S-specific cyclin-E1</fullName>
    </submittedName>
</protein>
<comment type="caution">
    <text evidence="7">The sequence shown here is derived from an EMBL/GenBank/DDBJ whole genome shotgun (WGS) entry which is preliminary data.</text>
</comment>
<dbReference type="InterPro" id="IPR036915">
    <property type="entry name" value="Cyclin-like_sf"/>
</dbReference>
<feature type="region of interest" description="Disordered" evidence="5">
    <location>
        <begin position="34"/>
        <end position="55"/>
    </location>
</feature>
<dbReference type="SMART" id="SM00385">
    <property type="entry name" value="CYCLIN"/>
    <property type="match status" value="1"/>
</dbReference>
<feature type="region of interest" description="Disordered" evidence="5">
    <location>
        <begin position="110"/>
        <end position="178"/>
    </location>
</feature>
<dbReference type="FunFam" id="1.10.472.10:FF:000057">
    <property type="entry name" value="Cyclin N-terminal domain containing 2"/>
    <property type="match status" value="1"/>
</dbReference>
<comment type="similarity">
    <text evidence="4">Belongs to the cyclin family.</text>
</comment>
<keyword evidence="3" id="KW-0131">Cell cycle</keyword>
<dbReference type="Pfam" id="PF00134">
    <property type="entry name" value="Cyclin_N"/>
    <property type="match status" value="1"/>
</dbReference>
<dbReference type="InterPro" id="IPR013763">
    <property type="entry name" value="Cyclin-like_dom"/>
</dbReference>
<evidence type="ECO:0000256" key="5">
    <source>
        <dbReference type="SAM" id="MobiDB-lite"/>
    </source>
</evidence>
<dbReference type="EMBL" id="JANBUL010000193">
    <property type="protein sequence ID" value="KAJ2779099.1"/>
    <property type="molecule type" value="Genomic_DNA"/>
</dbReference>
<reference evidence="7" key="1">
    <citation type="submission" date="2022-07" db="EMBL/GenBank/DDBJ databases">
        <title>Phylogenomic reconstructions and comparative analyses of Kickxellomycotina fungi.</title>
        <authorList>
            <person name="Reynolds N.K."/>
            <person name="Stajich J.E."/>
            <person name="Barry K."/>
            <person name="Grigoriev I.V."/>
            <person name="Crous P."/>
            <person name="Smith M.E."/>
        </authorList>
    </citation>
    <scope>NUCLEOTIDE SEQUENCE</scope>
    <source>
        <strain evidence="7">NBRC 105414</strain>
    </source>
</reference>
<proteinExistence type="inferred from homology"/>
<name>A0A9W8LF64_9FUNG</name>
<feature type="domain" description="Cyclin-like" evidence="6">
    <location>
        <begin position="300"/>
        <end position="386"/>
    </location>
</feature>
<gene>
    <name evidence="7" type="primary">CCNE1</name>
    <name evidence="7" type="ORF">H4R18_004198</name>
</gene>
<evidence type="ECO:0000259" key="6">
    <source>
        <dbReference type="SMART" id="SM00385"/>
    </source>
</evidence>
<evidence type="ECO:0000256" key="2">
    <source>
        <dbReference type="ARBA" id="ARBA00023127"/>
    </source>
</evidence>
<dbReference type="SUPFAM" id="SSF47954">
    <property type="entry name" value="Cyclin-like"/>
    <property type="match status" value="1"/>
</dbReference>
<dbReference type="PROSITE" id="PS00292">
    <property type="entry name" value="CYCLINS"/>
    <property type="match status" value="1"/>
</dbReference>
<evidence type="ECO:0000313" key="7">
    <source>
        <dbReference type="EMBL" id="KAJ2779099.1"/>
    </source>
</evidence>
<evidence type="ECO:0000256" key="4">
    <source>
        <dbReference type="RuleBase" id="RU000383"/>
    </source>
</evidence>
<organism evidence="7 8">
    <name type="scientific">Coemansia javaensis</name>
    <dbReference type="NCBI Taxonomy" id="2761396"/>
    <lineage>
        <taxon>Eukaryota</taxon>
        <taxon>Fungi</taxon>
        <taxon>Fungi incertae sedis</taxon>
        <taxon>Zoopagomycota</taxon>
        <taxon>Kickxellomycotina</taxon>
        <taxon>Kickxellomycetes</taxon>
        <taxon>Kickxellales</taxon>
        <taxon>Kickxellaceae</taxon>
        <taxon>Coemansia</taxon>
    </lineage>
</organism>
<feature type="compositionally biased region" description="Acidic residues" evidence="5">
    <location>
        <begin position="130"/>
        <end position="142"/>
    </location>
</feature>
<dbReference type="OrthoDB" id="5590282at2759"/>